<keyword evidence="6" id="KW-1185">Reference proteome</keyword>
<dbReference type="Pfam" id="PF00400">
    <property type="entry name" value="WD40"/>
    <property type="match status" value="2"/>
</dbReference>
<feature type="region of interest" description="Disordered" evidence="4">
    <location>
        <begin position="578"/>
        <end position="630"/>
    </location>
</feature>
<dbReference type="AlphaFoldDB" id="A8Q573"/>
<sequence>MALLQLKHAGTSVQARTQAMHLRRSILQQAIESSNFTYLHEVKGHRSCINALAFSRGSGQWMASGGDDMRIHVRDLYDFDEQRAGPPETSTYRTLARLFGHTSNVFSLSWSAQNKYLFSGGNDQMVLCYDLNYDNIPIHKITPRIERHTPTLTYSVHEYGIREVSTHPTNTNLVLSSSDGGDVHLVDVRLPHPHTAHSYYFRGQVASSQWNPNPGDGTTFAVASSHDPSAYVSLYDVRNLSDRNERLIRSSDALVRYATQLRSKLPSGLAMARPDPTGAQFDPSGRFLTADMSLYLPTLYAVNDSEPLATMSSEALRTHLSSHEPGGSPRTNALAGYKNSCTVKRGSFGFEAQSGELYYVAGSDDFRGYGWRIPQLEKLLDERRSISYNDWLVSDSVGTGDVWFKSTSSSTPTMLRPTELGLPAFTLEGSRSIVNSTLCHPTLPMIATAGIERLVRLHYATPMSLQHMRDDWHKLRPITRPRVRTANMTAVLRAMRRAQRFSLDSDSDSDAATDWGVSNPSLHVDGHLDTASHPEAENTGVISTTTHAPTSAELADEEAIALFDELLCEEEDRSIFSRIDRSSDSEDDSEIESDYENGDGFDGYTVTSTEAEVDDVTDSESNSEPPHIDVGALEFLLESDESDP</sequence>
<dbReference type="GO" id="GO:0045717">
    <property type="term" value="P:negative regulation of fatty acid biosynthetic process"/>
    <property type="evidence" value="ECO:0007669"/>
    <property type="project" value="TreeGrafter"/>
</dbReference>
<accession>A8Q573</accession>
<dbReference type="OrthoDB" id="4869960at2759"/>
<evidence type="ECO:0000313" key="5">
    <source>
        <dbReference type="EMBL" id="EDP43145.1"/>
    </source>
</evidence>
<dbReference type="SUPFAM" id="SSF50978">
    <property type="entry name" value="WD40 repeat-like"/>
    <property type="match status" value="1"/>
</dbReference>
<dbReference type="EMBL" id="AAYY01000009">
    <property type="protein sequence ID" value="EDP43145.1"/>
    <property type="molecule type" value="Genomic_DNA"/>
</dbReference>
<feature type="compositionally biased region" description="Acidic residues" evidence="4">
    <location>
        <begin position="585"/>
        <end position="599"/>
    </location>
</feature>
<dbReference type="SMART" id="SM00320">
    <property type="entry name" value="WD40"/>
    <property type="match status" value="4"/>
</dbReference>
<evidence type="ECO:0000313" key="6">
    <source>
        <dbReference type="Proteomes" id="UP000008837"/>
    </source>
</evidence>
<dbReference type="PANTHER" id="PTHR15574">
    <property type="entry name" value="WD REPEAT DOMAIN-CONTAINING FAMILY"/>
    <property type="match status" value="1"/>
</dbReference>
<dbReference type="GO" id="GO:0005737">
    <property type="term" value="C:cytoplasm"/>
    <property type="evidence" value="ECO:0007669"/>
    <property type="project" value="TreeGrafter"/>
</dbReference>
<comment type="caution">
    <text evidence="5">The sequence shown here is derived from an EMBL/GenBank/DDBJ whole genome shotgun (WGS) entry which is preliminary data.</text>
</comment>
<dbReference type="InterPro" id="IPR015943">
    <property type="entry name" value="WD40/YVTN_repeat-like_dom_sf"/>
</dbReference>
<dbReference type="RefSeq" id="XP_001730359.1">
    <property type="nucleotide sequence ID" value="XM_001730307.1"/>
</dbReference>
<dbReference type="InterPro" id="IPR045151">
    <property type="entry name" value="DCAF8"/>
</dbReference>
<organism evidence="5 6">
    <name type="scientific">Malassezia globosa (strain ATCC MYA-4612 / CBS 7966)</name>
    <name type="common">Dandruff-associated fungus</name>
    <dbReference type="NCBI Taxonomy" id="425265"/>
    <lineage>
        <taxon>Eukaryota</taxon>
        <taxon>Fungi</taxon>
        <taxon>Dikarya</taxon>
        <taxon>Basidiomycota</taxon>
        <taxon>Ustilaginomycotina</taxon>
        <taxon>Malasseziomycetes</taxon>
        <taxon>Malasseziales</taxon>
        <taxon>Malasseziaceae</taxon>
        <taxon>Malassezia</taxon>
    </lineage>
</organism>
<dbReference type="VEuPathDB" id="FungiDB:MGL_2741"/>
<dbReference type="PROSITE" id="PS50082">
    <property type="entry name" value="WD_REPEATS_2"/>
    <property type="match status" value="1"/>
</dbReference>
<dbReference type="Gene3D" id="2.130.10.10">
    <property type="entry name" value="YVTN repeat-like/Quinoprotein amine dehydrogenase"/>
    <property type="match status" value="1"/>
</dbReference>
<dbReference type="PANTHER" id="PTHR15574:SF40">
    <property type="entry name" value="WD AND TETRATRICOPEPTIDE REPEATS PROTEIN 1"/>
    <property type="match status" value="1"/>
</dbReference>
<dbReference type="InterPro" id="IPR001680">
    <property type="entry name" value="WD40_rpt"/>
</dbReference>
<evidence type="ECO:0000256" key="1">
    <source>
        <dbReference type="ARBA" id="ARBA00022574"/>
    </source>
</evidence>
<keyword evidence="2" id="KW-0677">Repeat</keyword>
<keyword evidence="1 3" id="KW-0853">WD repeat</keyword>
<evidence type="ECO:0000256" key="3">
    <source>
        <dbReference type="PROSITE-ProRule" id="PRU00221"/>
    </source>
</evidence>
<proteinExistence type="predicted"/>
<dbReference type="KEGG" id="mgl:MGL_2741"/>
<reference evidence="5 6" key="1">
    <citation type="journal article" date="2007" name="Proc. Natl. Acad. Sci. U.S.A.">
        <title>Dandruff-associated Malassezia genomes reveal convergent and divergent virulence traits shared with plant and human fungal pathogens.</title>
        <authorList>
            <person name="Xu J."/>
            <person name="Saunders C.W."/>
            <person name="Hu P."/>
            <person name="Grant R.A."/>
            <person name="Boekhout T."/>
            <person name="Kuramae E.E."/>
            <person name="Kronstad J.W."/>
            <person name="Deangelis Y.M."/>
            <person name="Reeder N.L."/>
            <person name="Johnstone K.R."/>
            <person name="Leland M."/>
            <person name="Fieno A.M."/>
            <person name="Begley W.M."/>
            <person name="Sun Y."/>
            <person name="Lacey M.P."/>
            <person name="Chaudhary T."/>
            <person name="Keough T."/>
            <person name="Chu L."/>
            <person name="Sears R."/>
            <person name="Yuan B."/>
            <person name="Dawson T.L.Jr."/>
        </authorList>
    </citation>
    <scope>NUCLEOTIDE SEQUENCE [LARGE SCALE GENOMIC DNA]</scope>
    <source>
        <strain evidence="6">ATCC MYA-4612 / CBS 7966</strain>
    </source>
</reference>
<dbReference type="OMA" id="YNELACR"/>
<dbReference type="InterPro" id="IPR036322">
    <property type="entry name" value="WD40_repeat_dom_sf"/>
</dbReference>
<feature type="repeat" description="WD" evidence="3">
    <location>
        <begin position="98"/>
        <end position="132"/>
    </location>
</feature>
<evidence type="ECO:0000256" key="4">
    <source>
        <dbReference type="SAM" id="MobiDB-lite"/>
    </source>
</evidence>
<evidence type="ECO:0000256" key="2">
    <source>
        <dbReference type="ARBA" id="ARBA00022737"/>
    </source>
</evidence>
<dbReference type="Proteomes" id="UP000008837">
    <property type="component" value="Unassembled WGS sequence"/>
</dbReference>
<gene>
    <name evidence="5" type="ORF">MGL_2741</name>
</gene>
<protein>
    <submittedName>
        <fullName evidence="5">Uncharacterized protein</fullName>
    </submittedName>
</protein>
<name>A8Q573_MALGO</name>
<dbReference type="PROSITE" id="PS50294">
    <property type="entry name" value="WD_REPEATS_REGION"/>
    <property type="match status" value="1"/>
</dbReference>
<dbReference type="GeneID" id="5854664"/>
<dbReference type="STRING" id="425265.A8Q573"/>
<dbReference type="GO" id="GO:0080008">
    <property type="term" value="C:Cul4-RING E3 ubiquitin ligase complex"/>
    <property type="evidence" value="ECO:0007669"/>
    <property type="project" value="TreeGrafter"/>
</dbReference>
<dbReference type="InParanoid" id="A8Q573"/>